<name>A0AAV0YBU0_VICFA</name>
<feature type="region of interest" description="Disordered" evidence="1">
    <location>
        <begin position="1"/>
        <end position="24"/>
    </location>
</feature>
<evidence type="ECO:0000256" key="1">
    <source>
        <dbReference type="SAM" id="MobiDB-lite"/>
    </source>
</evidence>
<dbReference type="GO" id="GO:0009451">
    <property type="term" value="P:RNA modification"/>
    <property type="evidence" value="ECO:0007669"/>
    <property type="project" value="InterPro"/>
</dbReference>
<feature type="domain" description="Splicing factor 3B subunit 1" evidence="2">
    <location>
        <begin position="62"/>
        <end position="151"/>
    </location>
</feature>
<dbReference type="InterPro" id="IPR015016">
    <property type="entry name" value="SF3b_su1"/>
</dbReference>
<dbReference type="EMBL" id="CATIWC010000633">
    <property type="protein sequence ID" value="CAI8583376.1"/>
    <property type="molecule type" value="Genomic_DNA"/>
</dbReference>
<dbReference type="InterPro" id="IPR046960">
    <property type="entry name" value="PPR_At4g14850-like_plant"/>
</dbReference>
<accession>A0AAV0YBU0</accession>
<dbReference type="GO" id="GO:0003723">
    <property type="term" value="F:RNA binding"/>
    <property type="evidence" value="ECO:0007669"/>
    <property type="project" value="InterPro"/>
</dbReference>
<evidence type="ECO:0000313" key="3">
    <source>
        <dbReference type="EMBL" id="CAI8583376.1"/>
    </source>
</evidence>
<proteinExistence type="predicted"/>
<protein>
    <recommendedName>
        <fullName evidence="2">Splicing factor 3B subunit 1 domain-containing protein</fullName>
    </recommendedName>
</protein>
<evidence type="ECO:0000313" key="4">
    <source>
        <dbReference type="Proteomes" id="UP001157006"/>
    </source>
</evidence>
<comment type="caution">
    <text evidence="3">The sequence shown here is derived from an EMBL/GenBank/DDBJ whole genome shotgun (WGS) entry which is preliminary data.</text>
</comment>
<dbReference type="PANTHER" id="PTHR47926">
    <property type="entry name" value="PENTATRICOPEPTIDE REPEAT-CONTAINING PROTEIN"/>
    <property type="match status" value="1"/>
</dbReference>
<sequence>MKALRALSSDSRVSNDDEKGSFDFNELNQQDWGSAESLLSLEYPSTHVYSFKAEDCDAKRVSVVTFGVTPVGGVELATHTPGALQGSFTPEQYKLLKWEKDIEERNRLLIDEGPAVMSPQEGYTVLDHPTSYVPYFATPTSTGIPLYQIPDENSFMSLCRLLLRSLRSSDVPPISIKLSFNSDCFVGSSLIRFYSQYGKKYAHKVFDEITNTNNVAYTSIINAYAHSGDSSPYGAFKIASTMQQQGMLLNRVTLEAKFVGLQEGHAIHSYVVRRGIYGVV</sequence>
<organism evidence="3 4">
    <name type="scientific">Vicia faba</name>
    <name type="common">Broad bean</name>
    <name type="synonym">Faba vulgaris</name>
    <dbReference type="NCBI Taxonomy" id="3906"/>
    <lineage>
        <taxon>Eukaryota</taxon>
        <taxon>Viridiplantae</taxon>
        <taxon>Streptophyta</taxon>
        <taxon>Embryophyta</taxon>
        <taxon>Tracheophyta</taxon>
        <taxon>Spermatophyta</taxon>
        <taxon>Magnoliopsida</taxon>
        <taxon>eudicotyledons</taxon>
        <taxon>Gunneridae</taxon>
        <taxon>Pentapetalae</taxon>
        <taxon>rosids</taxon>
        <taxon>fabids</taxon>
        <taxon>Fabales</taxon>
        <taxon>Fabaceae</taxon>
        <taxon>Papilionoideae</taxon>
        <taxon>50 kb inversion clade</taxon>
        <taxon>NPAAA clade</taxon>
        <taxon>Hologalegina</taxon>
        <taxon>IRL clade</taxon>
        <taxon>Fabeae</taxon>
        <taxon>Vicia</taxon>
    </lineage>
</organism>
<dbReference type="Gene3D" id="1.25.40.10">
    <property type="entry name" value="Tetratricopeptide repeat domain"/>
    <property type="match status" value="1"/>
</dbReference>
<dbReference type="AlphaFoldDB" id="A0AAV0YBU0"/>
<keyword evidence="4" id="KW-1185">Reference proteome</keyword>
<gene>
    <name evidence="3" type="ORF">VFH_U024440</name>
</gene>
<reference evidence="3 4" key="1">
    <citation type="submission" date="2023-01" db="EMBL/GenBank/DDBJ databases">
        <authorList>
            <person name="Kreplak J."/>
        </authorList>
    </citation>
    <scope>NUCLEOTIDE SEQUENCE [LARGE SCALE GENOMIC DNA]</scope>
</reference>
<dbReference type="Proteomes" id="UP001157006">
    <property type="component" value="Unassembled WGS sequence"/>
</dbReference>
<dbReference type="InterPro" id="IPR011990">
    <property type="entry name" value="TPR-like_helical_dom_sf"/>
</dbReference>
<dbReference type="Pfam" id="PF08920">
    <property type="entry name" value="SF3b1"/>
    <property type="match status" value="1"/>
</dbReference>
<evidence type="ECO:0000259" key="2">
    <source>
        <dbReference type="Pfam" id="PF08920"/>
    </source>
</evidence>